<keyword evidence="1" id="KW-1133">Transmembrane helix</keyword>
<reference evidence="2" key="1">
    <citation type="journal article" date="2015" name="Mol. Phylogenet. Evol.">
        <title>Mitogenomics reveals phylogeny and repeated motifs in control regions of the deep-sea family Siboglinidae (Annelida).</title>
        <authorList>
            <person name="Li Y."/>
            <person name="Kocot K.M."/>
            <person name="Schander C."/>
            <person name="Santos S.R."/>
            <person name="Thornhill D.J."/>
            <person name="Halanych K.M."/>
        </authorList>
    </citation>
    <scope>NUCLEOTIDE SEQUENCE</scope>
</reference>
<dbReference type="EMBL" id="KJ789162">
    <property type="protein sequence ID" value="AIL54811.1"/>
    <property type="molecule type" value="Genomic_DNA"/>
</dbReference>
<keyword evidence="1" id="KW-0472">Membrane</keyword>
<accession>A0A0E3DR59</accession>
<dbReference type="RefSeq" id="YP_009131451.1">
    <property type="nucleotide sequence ID" value="NC_026857.1"/>
</dbReference>
<dbReference type="GeneID" id="24121492"/>
<feature type="transmembrane region" description="Helical" evidence="1">
    <location>
        <begin position="7"/>
        <end position="30"/>
    </location>
</feature>
<sequence>MPHLAPLNWIFLSFLFYMNFYSFFSLIWWFQLPYFPFLTFHSSKMNFKWKW</sequence>
<protein>
    <submittedName>
        <fullName evidence="2">ATP synthase F0 subunit 8</fullName>
    </submittedName>
</protein>
<geneLocation type="mitochondrion" evidence="2"/>
<proteinExistence type="predicted"/>
<dbReference type="CTD" id="4509"/>
<keyword evidence="2" id="KW-0496">Mitochondrion</keyword>
<organism evidence="2">
    <name type="scientific">Galathealinum brachiosum</name>
    <dbReference type="NCBI Taxonomy" id="53701"/>
    <lineage>
        <taxon>Eukaryota</taxon>
        <taxon>Metazoa</taxon>
        <taxon>Spiralia</taxon>
        <taxon>Lophotrochozoa</taxon>
        <taxon>Annelida</taxon>
        <taxon>Polychaeta</taxon>
        <taxon>Sedentaria</taxon>
        <taxon>Canalipalpata</taxon>
        <taxon>Sabellida</taxon>
        <taxon>Siboglinidae</taxon>
        <taxon>Galathealinum</taxon>
    </lineage>
</organism>
<evidence type="ECO:0000256" key="1">
    <source>
        <dbReference type="SAM" id="Phobius"/>
    </source>
</evidence>
<dbReference type="AlphaFoldDB" id="A0A0E3DR59"/>
<keyword evidence="1" id="KW-0812">Transmembrane</keyword>
<evidence type="ECO:0000313" key="2">
    <source>
        <dbReference type="EMBL" id="AIL54811.1"/>
    </source>
</evidence>
<gene>
    <name evidence="2" type="primary">atp8</name>
</gene>
<name>A0A0E3DR59_9ANNE</name>